<keyword evidence="1" id="KW-0812">Transmembrane</keyword>
<feature type="transmembrane region" description="Helical" evidence="1">
    <location>
        <begin position="863"/>
        <end position="887"/>
    </location>
</feature>
<evidence type="ECO:0000313" key="2">
    <source>
        <dbReference type="EMBL" id="KAF7198905.1"/>
    </source>
</evidence>
<dbReference type="EMBL" id="JAAVVJ010033325">
    <property type="protein sequence ID" value="KAF7198905.1"/>
    <property type="molecule type" value="Genomic_DNA"/>
</dbReference>
<sequence>MLSTQKHKRESSRKRKVVRYATPAGVDPKVKKRNVNIPKGKDWIIKWIKWAFFILFEFSLIGLSIAIAYGVHVYLRTYHVSSVTYNITHGGPQQLIGNWNVSKIKLLWPKEDFTENITTCMIATQIGFKICSVTGNKTGCLRLPCGENGFDRIMATPSVTSFSAAEQEEKNDTECGETGPWAEYMAVLMDQTGSTELDRSCQIILRKKKILNQTSGEVELWVYKYCLRNDLEWGHNFTTFKVIKIERWWPRRIEFGCFQTKDSSLSSWQTGNITHWYQRLSRGRERRDVCPTPPPNTTLKYDSLSMIGESHMWQKVKDNVIKWLSKVPPAMSDPLAEAEEGEETVPLFLEPGVRGKRSTSDLARLLRKGHSEYANYTGYQNYILPTNSTYFNWTFFCLHNEVGLQPQGWELHPIRHTLYTEWVYEVPNFKHPKVVQWMKKDQSDPTNLDTGFHAWNEETRLCLTKKANNSAVWQGGEPLRIRIAGAYYQKGTATPDSIIEADSIFEAVNEMIRPTHKKDFYHSPTWARNYTLMLEGCQVEVCNNTKGLTRRMCIFWYSQLYGLTVGGLRPDTLGDREFFKPRPPYLNIATLGTGELCYKVLRGYMQRDIPEDYRYYRKGMYETYPMTYWYGEGYNKQKYDYYPQDTRIEAETFERKLVGTKTLVMEHGQLRVKTNWFSIDKTNTWEVNDTKTGNGLLDRIMIMNDKVGDLVPPGFTAPGTTKWGAFSLVNFNYLNGLGIDHHVCFNEPRIGKNPQPERFTIDPDAPKEFPNFRNFPNWDLRSGFCSPFRRSLDQQKADWFDYFAYGINGTLRHVSLIVRGVNEIMSDSVVQVSNNVIQGTSDSMGMLVKGVREHIIRPVWDALFWPLCALGLMCGVIILIIGMILACKNNKWQLTGRKLLGERRKDLVDPDKMGREVSR</sequence>
<dbReference type="Proteomes" id="UP000822369">
    <property type="component" value="Unassembled WGS sequence"/>
</dbReference>
<name>A0A9D2XB91_NOTFU</name>
<protein>
    <submittedName>
        <fullName evidence="2">LOC107377446-like protein</fullName>
    </submittedName>
</protein>
<gene>
    <name evidence="2" type="ORF">G4P62_004143</name>
</gene>
<evidence type="ECO:0000313" key="3">
    <source>
        <dbReference type="Proteomes" id="UP000822369"/>
    </source>
</evidence>
<accession>A0A9D2XB91</accession>
<evidence type="ECO:0000256" key="1">
    <source>
        <dbReference type="SAM" id="Phobius"/>
    </source>
</evidence>
<reference evidence="2" key="1">
    <citation type="submission" date="2020-03" db="EMBL/GenBank/DDBJ databases">
        <title>Intra-Species Differences in Population Size shape Life History and Genome Evolution.</title>
        <authorList>
            <person name="Willemsen D."/>
            <person name="Cui R."/>
            <person name="Valenzano D.R."/>
        </authorList>
    </citation>
    <scope>NUCLEOTIDE SEQUENCE</scope>
    <source>
        <strain evidence="2">GRZ</strain>
        <tissue evidence="2">Whole</tissue>
    </source>
</reference>
<organism evidence="2 3">
    <name type="scientific">Nothobranchius furzeri</name>
    <name type="common">Turquoise killifish</name>
    <dbReference type="NCBI Taxonomy" id="105023"/>
    <lineage>
        <taxon>Eukaryota</taxon>
        <taxon>Metazoa</taxon>
        <taxon>Chordata</taxon>
        <taxon>Craniata</taxon>
        <taxon>Vertebrata</taxon>
        <taxon>Euteleostomi</taxon>
        <taxon>Actinopterygii</taxon>
        <taxon>Neopterygii</taxon>
        <taxon>Teleostei</taxon>
        <taxon>Neoteleostei</taxon>
        <taxon>Acanthomorphata</taxon>
        <taxon>Ovalentaria</taxon>
        <taxon>Atherinomorphae</taxon>
        <taxon>Cyprinodontiformes</taxon>
        <taxon>Nothobranchiidae</taxon>
        <taxon>Nothobranchius</taxon>
    </lineage>
</organism>
<keyword evidence="1" id="KW-1133">Transmembrane helix</keyword>
<comment type="caution">
    <text evidence="2">The sequence shown here is derived from an EMBL/GenBank/DDBJ whole genome shotgun (WGS) entry which is preliminary data.</text>
</comment>
<proteinExistence type="predicted"/>
<keyword evidence="1" id="KW-0472">Membrane</keyword>
<feature type="transmembrane region" description="Helical" evidence="1">
    <location>
        <begin position="50"/>
        <end position="75"/>
    </location>
</feature>
<dbReference type="AlphaFoldDB" id="A0A9D2XB91"/>